<dbReference type="InterPro" id="IPR014722">
    <property type="entry name" value="Rib_uL2_dom2"/>
</dbReference>
<evidence type="ECO:0000313" key="8">
    <source>
        <dbReference type="EMBL" id="LAC19659.1"/>
    </source>
</evidence>
<organism evidence="8">
    <name type="scientific">Hirondellea gigas</name>
    <dbReference type="NCBI Taxonomy" id="1518452"/>
    <lineage>
        <taxon>Eukaryota</taxon>
        <taxon>Metazoa</taxon>
        <taxon>Ecdysozoa</taxon>
        <taxon>Arthropoda</taxon>
        <taxon>Crustacea</taxon>
        <taxon>Multicrustacea</taxon>
        <taxon>Malacostraca</taxon>
        <taxon>Eumalacostraca</taxon>
        <taxon>Peracarida</taxon>
        <taxon>Amphipoda</taxon>
        <taxon>Amphilochidea</taxon>
        <taxon>Lysianassida</taxon>
        <taxon>Lysianassidira</taxon>
        <taxon>Lysianassoidea</taxon>
        <taxon>Lysianassidae</taxon>
        <taxon>Hirondellea</taxon>
    </lineage>
</organism>
<dbReference type="PANTHER" id="PTHR10715:SF0">
    <property type="entry name" value="LARGE RIBOSOMAL SUBUNIT PROTEIN EL6"/>
    <property type="match status" value="1"/>
</dbReference>
<evidence type="ECO:0000256" key="4">
    <source>
        <dbReference type="ARBA" id="ARBA00035233"/>
    </source>
</evidence>
<evidence type="ECO:0000256" key="3">
    <source>
        <dbReference type="ARBA" id="ARBA00023274"/>
    </source>
</evidence>
<dbReference type="Gene3D" id="2.30.30.30">
    <property type="match status" value="1"/>
</dbReference>
<dbReference type="GO" id="GO:0003735">
    <property type="term" value="F:structural constituent of ribosome"/>
    <property type="evidence" value="ECO:0007669"/>
    <property type="project" value="InterPro"/>
</dbReference>
<dbReference type="SUPFAM" id="SSF50104">
    <property type="entry name" value="Translation proteins SH3-like domain"/>
    <property type="match status" value="1"/>
</dbReference>
<comment type="similarity">
    <text evidence="1">Belongs to the eukaryotic ribosomal protein eL6 family.</text>
</comment>
<proteinExistence type="evidence at transcript level"/>
<dbReference type="Pfam" id="PF01159">
    <property type="entry name" value="Ribosomal_L6e"/>
    <property type="match status" value="1"/>
</dbReference>
<keyword evidence="2 8" id="KW-0689">Ribosomal protein</keyword>
<reference evidence="8" key="1">
    <citation type="submission" date="2017-11" db="EMBL/GenBank/DDBJ databases">
        <title>The sensing device of the deep-sea amphipod.</title>
        <authorList>
            <person name="Kobayashi H."/>
            <person name="Nagahama T."/>
            <person name="Arai W."/>
            <person name="Sasagawa Y."/>
            <person name="Umeda M."/>
            <person name="Hayashi T."/>
            <person name="Nikaido I."/>
            <person name="Watanabe H."/>
            <person name="Oguri K."/>
            <person name="Kitazato H."/>
            <person name="Fujioka K."/>
            <person name="Kido Y."/>
            <person name="Takami H."/>
        </authorList>
    </citation>
    <scope>NUCLEOTIDE SEQUENCE</scope>
    <source>
        <tissue evidence="8">Whole body</tissue>
    </source>
</reference>
<dbReference type="GO" id="GO:0003723">
    <property type="term" value="F:RNA binding"/>
    <property type="evidence" value="ECO:0007669"/>
    <property type="project" value="TreeGrafter"/>
</dbReference>
<dbReference type="EMBL" id="IACT01000228">
    <property type="protein sequence ID" value="LAC19659.1"/>
    <property type="molecule type" value="mRNA"/>
</dbReference>
<evidence type="ECO:0000256" key="7">
    <source>
        <dbReference type="SAM" id="MobiDB-lite"/>
    </source>
</evidence>
<keyword evidence="3" id="KW-0687">Ribonucleoprotein</keyword>
<evidence type="ECO:0000256" key="5">
    <source>
        <dbReference type="ARBA" id="ARBA00035351"/>
    </source>
</evidence>
<protein>
    <recommendedName>
        <fullName evidence="4">Large ribosomal subunit protein eL6</fullName>
    </recommendedName>
    <alternativeName>
        <fullName evidence="5">60S ribosomal protein L6</fullName>
    </alternativeName>
</protein>
<evidence type="ECO:0000256" key="1">
    <source>
        <dbReference type="ARBA" id="ARBA00010592"/>
    </source>
</evidence>
<evidence type="ECO:0000256" key="6">
    <source>
        <dbReference type="ARBA" id="ARBA00046388"/>
    </source>
</evidence>
<dbReference type="InterPro" id="IPR008991">
    <property type="entry name" value="Translation_prot_SH3-like_sf"/>
</dbReference>
<evidence type="ECO:0000256" key="2">
    <source>
        <dbReference type="ARBA" id="ARBA00022980"/>
    </source>
</evidence>
<sequence length="331" mass="38449">MVAVKPPITKARAVRLARQGLSVRGKKPVRAKDGTLNKKKVKAPLAERKKKFVPLRKSKVRKVCHQIRVMKQLGGTVRFAKKIRRMHKATDRKNKLQNMSILKKQRKVRNKAAVEAVKGKTTKDGKKVKPVFKKEHRYDVKKMRTFYKTQLAPRTLPSKNFFLGMKTYHRRRSPYLRRSLLPGTVCIILSGRYKCKRVVFLKQLRRSGLCLITGPFGVNAVPMRRMSQAILIATSVRIDMGKAKMPKNINDRYFMRPAAPKKKKTSEEEIFETKKKHQKQAPSAERRADQKAVDRMVVHAIKQRKDKKILLKYLRTDFGLQGKRYAHKLKF</sequence>
<dbReference type="InterPro" id="IPR041997">
    <property type="entry name" value="Ribosomal_eL6_KOW"/>
</dbReference>
<name>A0A6A7FN79_9CRUS</name>
<dbReference type="GO" id="GO:0022625">
    <property type="term" value="C:cytosolic large ribosomal subunit"/>
    <property type="evidence" value="ECO:0007669"/>
    <property type="project" value="TreeGrafter"/>
</dbReference>
<dbReference type="AlphaFoldDB" id="A0A6A7FN79"/>
<dbReference type="GO" id="GO:0000027">
    <property type="term" value="P:ribosomal large subunit assembly"/>
    <property type="evidence" value="ECO:0007669"/>
    <property type="project" value="TreeGrafter"/>
</dbReference>
<dbReference type="CDD" id="cd13156">
    <property type="entry name" value="KOW_RPL6"/>
    <property type="match status" value="1"/>
</dbReference>
<dbReference type="GO" id="GO:0002181">
    <property type="term" value="P:cytoplasmic translation"/>
    <property type="evidence" value="ECO:0007669"/>
    <property type="project" value="TreeGrafter"/>
</dbReference>
<comment type="subunit">
    <text evidence="6">Component of the large ribosomal subunit. May bind IPO9 with low affinity.</text>
</comment>
<dbReference type="PANTHER" id="PTHR10715">
    <property type="entry name" value="60S RIBOSOMAL PROTEIN L6"/>
    <property type="match status" value="1"/>
</dbReference>
<accession>A0A6A7FN79</accession>
<feature type="region of interest" description="Disordered" evidence="7">
    <location>
        <begin position="257"/>
        <end position="292"/>
    </location>
</feature>
<dbReference type="InterPro" id="IPR000915">
    <property type="entry name" value="60S_ribosomal_eL6"/>
</dbReference>